<protein>
    <submittedName>
        <fullName evidence="2">Uncharacterized protein</fullName>
    </submittedName>
</protein>
<feature type="compositionally biased region" description="Polar residues" evidence="1">
    <location>
        <begin position="21"/>
        <end position="34"/>
    </location>
</feature>
<evidence type="ECO:0000256" key="1">
    <source>
        <dbReference type="SAM" id="MobiDB-lite"/>
    </source>
</evidence>
<evidence type="ECO:0000313" key="2">
    <source>
        <dbReference type="EMBL" id="KAJ5546212.1"/>
    </source>
</evidence>
<proteinExistence type="predicted"/>
<comment type="caution">
    <text evidence="2">The sequence shown here is derived from an EMBL/GenBank/DDBJ whole genome shotgun (WGS) entry which is preliminary data.</text>
</comment>
<name>A0AAD6CZN3_9EURO</name>
<dbReference type="AlphaFoldDB" id="A0AAD6CZN3"/>
<gene>
    <name evidence="2" type="ORF">N7494_003797</name>
</gene>
<organism evidence="2 3">
    <name type="scientific">Penicillium frequentans</name>
    <dbReference type="NCBI Taxonomy" id="3151616"/>
    <lineage>
        <taxon>Eukaryota</taxon>
        <taxon>Fungi</taxon>
        <taxon>Dikarya</taxon>
        <taxon>Ascomycota</taxon>
        <taxon>Pezizomycotina</taxon>
        <taxon>Eurotiomycetes</taxon>
        <taxon>Eurotiomycetidae</taxon>
        <taxon>Eurotiales</taxon>
        <taxon>Aspergillaceae</taxon>
        <taxon>Penicillium</taxon>
    </lineage>
</organism>
<feature type="region of interest" description="Disordered" evidence="1">
    <location>
        <begin position="1"/>
        <end position="34"/>
    </location>
</feature>
<dbReference type="Proteomes" id="UP001220324">
    <property type="component" value="Unassembled WGS sequence"/>
</dbReference>
<keyword evidence="3" id="KW-1185">Reference proteome</keyword>
<accession>A0AAD6CZN3</accession>
<sequence length="68" mass="7650">MDAQPLTLSESHKIHSSIESTPTSSPASTDVRSSAGTWSLKRLLSGRGSRRYRVLEREPNRLRKRVSQ</sequence>
<reference evidence="2 3" key="1">
    <citation type="journal article" date="2023" name="IMA Fungus">
        <title>Comparative genomic study of the Penicillium genus elucidates a diverse pangenome and 15 lateral gene transfer events.</title>
        <authorList>
            <person name="Petersen C."/>
            <person name="Sorensen T."/>
            <person name="Nielsen M.R."/>
            <person name="Sondergaard T.E."/>
            <person name="Sorensen J.L."/>
            <person name="Fitzpatrick D.A."/>
            <person name="Frisvad J.C."/>
            <person name="Nielsen K.L."/>
        </authorList>
    </citation>
    <scope>NUCLEOTIDE SEQUENCE [LARGE SCALE GENOMIC DNA]</scope>
    <source>
        <strain evidence="2 3">IBT 35679</strain>
    </source>
</reference>
<evidence type="ECO:0000313" key="3">
    <source>
        <dbReference type="Proteomes" id="UP001220324"/>
    </source>
</evidence>
<dbReference type="EMBL" id="JAQIZZ010000003">
    <property type="protein sequence ID" value="KAJ5546212.1"/>
    <property type="molecule type" value="Genomic_DNA"/>
</dbReference>